<keyword evidence="2" id="KW-0677">Repeat</keyword>
<name>A0ABR2K8H8_9EUKA</name>
<evidence type="ECO:0000313" key="8">
    <source>
        <dbReference type="EMBL" id="KAK8887395.1"/>
    </source>
</evidence>
<keyword evidence="1" id="KW-0132">Cell division</keyword>
<proteinExistence type="predicted"/>
<accession>A0ABR2K8H8</accession>
<keyword evidence="5 7" id="KW-0802">TPR repeat</keyword>
<evidence type="ECO:0000256" key="5">
    <source>
        <dbReference type="ARBA" id="ARBA00022803"/>
    </source>
</evidence>
<evidence type="ECO:0000313" key="9">
    <source>
        <dbReference type="Proteomes" id="UP001470230"/>
    </source>
</evidence>
<protein>
    <submittedName>
        <fullName evidence="8">Anaphase promoting complex subunit cdc16</fullName>
    </submittedName>
</protein>
<dbReference type="PROSITE" id="PS50005">
    <property type="entry name" value="TPR"/>
    <property type="match status" value="1"/>
</dbReference>
<dbReference type="SUPFAM" id="SSF48452">
    <property type="entry name" value="TPR-like"/>
    <property type="match status" value="2"/>
</dbReference>
<evidence type="ECO:0000256" key="7">
    <source>
        <dbReference type="PROSITE-ProRule" id="PRU00339"/>
    </source>
</evidence>
<dbReference type="InterPro" id="IPR011990">
    <property type="entry name" value="TPR-like_helical_dom_sf"/>
</dbReference>
<dbReference type="Gene3D" id="1.25.40.10">
    <property type="entry name" value="Tetratricopeptide repeat domain"/>
    <property type="match status" value="1"/>
</dbReference>
<keyword evidence="4" id="KW-0833">Ubl conjugation pathway</keyword>
<evidence type="ECO:0000256" key="6">
    <source>
        <dbReference type="ARBA" id="ARBA00023306"/>
    </source>
</evidence>
<dbReference type="Pfam" id="PF00515">
    <property type="entry name" value="TPR_1"/>
    <property type="match status" value="1"/>
</dbReference>
<dbReference type="SMART" id="SM00028">
    <property type="entry name" value="TPR"/>
    <property type="match status" value="3"/>
</dbReference>
<sequence length="427" mass="48730">MDVPDWIQNLNQSLDNCNWKSAIFFSQLILSKQPNNFNGLFGKAISLYSMTKYSELEEWMKSLPIECLRNPQLLNIRCLALQKQKQYSTIVSLLGGDLLNKFVPQVLQIDEVEKFPTLKKIRQDSIFCLASAMDASSFPSNFFTYRDGNKNRHSNEGEEDFLDFLTDPLNPDSISETISRSMMSNQPKLLQKYTKMCDKTTRSDDLLLTACGCYKYLMGEELQGKAYVMKATEENPDCEIAWLSFIYMLIKSSEFELGYTLINRISRRFPNSQSVSLFAISLSLKSLSTQLAWPWIKKEEIDSIYYQHEKAVALFIDGEIAQSKVIFETIINKSSNNNDDDDIIGAAHINLGHCLRRLGKFSEAIQYYQKSISYNINKPEVLSSIGFTCLLMGKNDDAVLWLNSCLSINSEHPFATKILDAIFASKK</sequence>
<feature type="repeat" description="TPR" evidence="7">
    <location>
        <begin position="345"/>
        <end position="378"/>
    </location>
</feature>
<evidence type="ECO:0000256" key="4">
    <source>
        <dbReference type="ARBA" id="ARBA00022786"/>
    </source>
</evidence>
<dbReference type="PANTHER" id="PTHR12558:SF9">
    <property type="entry name" value="CELL DIVISION CYCLE PROTEIN 16 HOMOLOG"/>
    <property type="match status" value="1"/>
</dbReference>
<keyword evidence="9" id="KW-1185">Reference proteome</keyword>
<dbReference type="EMBL" id="JAPFFF010000006">
    <property type="protein sequence ID" value="KAK8887395.1"/>
    <property type="molecule type" value="Genomic_DNA"/>
</dbReference>
<comment type="caution">
    <text evidence="8">The sequence shown here is derived from an EMBL/GenBank/DDBJ whole genome shotgun (WGS) entry which is preliminary data.</text>
</comment>
<keyword evidence="3" id="KW-0498">Mitosis</keyword>
<evidence type="ECO:0000256" key="3">
    <source>
        <dbReference type="ARBA" id="ARBA00022776"/>
    </source>
</evidence>
<gene>
    <name evidence="8" type="ORF">M9Y10_038435</name>
</gene>
<dbReference type="InterPro" id="IPR019734">
    <property type="entry name" value="TPR_rpt"/>
</dbReference>
<evidence type="ECO:0000256" key="1">
    <source>
        <dbReference type="ARBA" id="ARBA00022618"/>
    </source>
</evidence>
<dbReference type="Proteomes" id="UP001470230">
    <property type="component" value="Unassembled WGS sequence"/>
</dbReference>
<reference evidence="8 9" key="1">
    <citation type="submission" date="2024-04" db="EMBL/GenBank/DDBJ databases">
        <title>Tritrichomonas musculus Genome.</title>
        <authorList>
            <person name="Alves-Ferreira E."/>
            <person name="Grigg M."/>
            <person name="Lorenzi H."/>
            <person name="Galac M."/>
        </authorList>
    </citation>
    <scope>NUCLEOTIDE SEQUENCE [LARGE SCALE GENOMIC DNA]</scope>
    <source>
        <strain evidence="8 9">EAF2021</strain>
    </source>
</reference>
<dbReference type="PANTHER" id="PTHR12558">
    <property type="entry name" value="CELL DIVISION CYCLE 16,23,27"/>
    <property type="match status" value="1"/>
</dbReference>
<keyword evidence="6" id="KW-0131">Cell cycle</keyword>
<organism evidence="8 9">
    <name type="scientific">Tritrichomonas musculus</name>
    <dbReference type="NCBI Taxonomy" id="1915356"/>
    <lineage>
        <taxon>Eukaryota</taxon>
        <taxon>Metamonada</taxon>
        <taxon>Parabasalia</taxon>
        <taxon>Tritrichomonadida</taxon>
        <taxon>Tritrichomonadidae</taxon>
        <taxon>Tritrichomonas</taxon>
    </lineage>
</organism>
<evidence type="ECO:0000256" key="2">
    <source>
        <dbReference type="ARBA" id="ARBA00022737"/>
    </source>
</evidence>